<gene>
    <name evidence="1" type="ORF">DLM85_12335</name>
</gene>
<accession>A0A328BM22</accession>
<name>A0A328BM22_9BACT</name>
<organism evidence="1 2">
    <name type="scientific">Hymenobacter edaphi</name>
    <dbReference type="NCBI Taxonomy" id="2211146"/>
    <lineage>
        <taxon>Bacteria</taxon>
        <taxon>Pseudomonadati</taxon>
        <taxon>Bacteroidota</taxon>
        <taxon>Cytophagia</taxon>
        <taxon>Cytophagales</taxon>
        <taxon>Hymenobacteraceae</taxon>
        <taxon>Hymenobacter</taxon>
    </lineage>
</organism>
<reference evidence="2" key="1">
    <citation type="submission" date="2018-05" db="EMBL/GenBank/DDBJ databases">
        <authorList>
            <person name="Nie L."/>
        </authorList>
    </citation>
    <scope>NUCLEOTIDE SEQUENCE [LARGE SCALE GENOMIC DNA]</scope>
    <source>
        <strain evidence="2">NL</strain>
    </source>
</reference>
<dbReference type="OrthoDB" id="885364at2"/>
<dbReference type="Gene3D" id="1.10.8.1050">
    <property type="entry name" value="Antitoxin VbhA-like"/>
    <property type="match status" value="1"/>
</dbReference>
<proteinExistence type="predicted"/>
<dbReference type="RefSeq" id="WP_111478405.1">
    <property type="nucleotide sequence ID" value="NZ_QHKM01000003.1"/>
</dbReference>
<evidence type="ECO:0008006" key="3">
    <source>
        <dbReference type="Google" id="ProtNLM"/>
    </source>
</evidence>
<comment type="caution">
    <text evidence="1">The sequence shown here is derived from an EMBL/GenBank/DDBJ whole genome shotgun (WGS) entry which is preliminary data.</text>
</comment>
<sequence length="90" mass="9871">MSSKYFHDIPADLPEAEQAARHKRQNHAEWGIAVAALGGTQPSAAILTELQRYIDGDLTIEQLAGLGHPPRPETKAFEAVVQRERLSRAA</sequence>
<dbReference type="InterPro" id="IPR043038">
    <property type="entry name" value="VbhA_sf"/>
</dbReference>
<dbReference type="Proteomes" id="UP000248553">
    <property type="component" value="Unassembled WGS sequence"/>
</dbReference>
<dbReference type="AlphaFoldDB" id="A0A328BM22"/>
<evidence type="ECO:0000313" key="1">
    <source>
        <dbReference type="EMBL" id="RAK66984.1"/>
    </source>
</evidence>
<evidence type="ECO:0000313" key="2">
    <source>
        <dbReference type="Proteomes" id="UP000248553"/>
    </source>
</evidence>
<dbReference type="EMBL" id="QHKM01000003">
    <property type="protein sequence ID" value="RAK66984.1"/>
    <property type="molecule type" value="Genomic_DNA"/>
</dbReference>
<protein>
    <recommendedName>
        <fullName evidence="3">Antitoxin VbhA domain-containing protein</fullName>
    </recommendedName>
</protein>
<keyword evidence="2" id="KW-1185">Reference proteome</keyword>